<evidence type="ECO:0000313" key="2">
    <source>
        <dbReference type="EMBL" id="MBK4715580.1"/>
    </source>
</evidence>
<evidence type="ECO:0000313" key="3">
    <source>
        <dbReference type="Proteomes" id="UP000659047"/>
    </source>
</evidence>
<dbReference type="PANTHER" id="PTHR30336:SF20">
    <property type="entry name" value="DUF218 DOMAIN-CONTAINING PROTEIN"/>
    <property type="match status" value="1"/>
</dbReference>
<evidence type="ECO:0000259" key="1">
    <source>
        <dbReference type="Pfam" id="PF02698"/>
    </source>
</evidence>
<proteinExistence type="predicted"/>
<name>A0A8K0V5N8_9ENTR</name>
<keyword evidence="3" id="KW-1185">Reference proteome</keyword>
<feature type="domain" description="DUF218" evidence="1">
    <location>
        <begin position="37"/>
        <end position="168"/>
    </location>
</feature>
<dbReference type="Proteomes" id="UP000659047">
    <property type="component" value="Unassembled WGS sequence"/>
</dbReference>
<dbReference type="InterPro" id="IPR014729">
    <property type="entry name" value="Rossmann-like_a/b/a_fold"/>
</dbReference>
<organism evidence="2 3">
    <name type="scientific">Tenebrionibacter intestinalis</name>
    <dbReference type="NCBI Taxonomy" id="2799638"/>
    <lineage>
        <taxon>Bacteria</taxon>
        <taxon>Pseudomonadati</taxon>
        <taxon>Pseudomonadota</taxon>
        <taxon>Gammaproteobacteria</taxon>
        <taxon>Enterobacterales</taxon>
        <taxon>Enterobacteriaceae</taxon>
        <taxon>Tenebrionibacter/Tenebrionicola group</taxon>
        <taxon>Tenebrionibacter</taxon>
    </lineage>
</organism>
<dbReference type="InterPro" id="IPR051599">
    <property type="entry name" value="Cell_Envelope_Assoc"/>
</dbReference>
<dbReference type="Gene3D" id="3.40.50.620">
    <property type="entry name" value="HUPs"/>
    <property type="match status" value="1"/>
</dbReference>
<dbReference type="CDD" id="cd06259">
    <property type="entry name" value="YdcF-like"/>
    <property type="match status" value="1"/>
</dbReference>
<dbReference type="EMBL" id="JAEPBH010000021">
    <property type="protein sequence ID" value="MBK4715580.1"/>
    <property type="molecule type" value="Genomic_DNA"/>
</dbReference>
<dbReference type="RefSeq" id="WP_238713802.1">
    <property type="nucleotide sequence ID" value="NZ_JAEPBH010000021.1"/>
</dbReference>
<comment type="caution">
    <text evidence="2">The sequence shown here is derived from an EMBL/GenBank/DDBJ whole genome shotgun (WGS) entry which is preliminary data.</text>
</comment>
<dbReference type="InterPro" id="IPR003848">
    <property type="entry name" value="DUF218"/>
</dbReference>
<reference evidence="2" key="1">
    <citation type="submission" date="2021-01" db="EMBL/GenBank/DDBJ databases">
        <title>Intestinitalea alba gen. nov., sp. nov., a novel genus of the family Enterobacteriaceae, isolated from the gut of the plastic-eating mealworm Tenebrio molitor L.</title>
        <authorList>
            <person name="Yang Y."/>
        </authorList>
    </citation>
    <scope>NUCLEOTIDE SEQUENCE</scope>
    <source>
        <strain evidence="2">BIT-L3</strain>
    </source>
</reference>
<dbReference type="PANTHER" id="PTHR30336">
    <property type="entry name" value="INNER MEMBRANE PROTEIN, PROBABLE PERMEASE"/>
    <property type="match status" value="1"/>
</dbReference>
<accession>A0A8K0V5N8</accession>
<dbReference type="Pfam" id="PF02698">
    <property type="entry name" value="DUF218"/>
    <property type="match status" value="1"/>
</dbReference>
<protein>
    <submittedName>
        <fullName evidence="2">YdcF family protein</fullName>
    </submittedName>
</protein>
<dbReference type="Gene3D" id="1.10.3620.10">
    <property type="entry name" value="YdcF like domain"/>
    <property type="match status" value="1"/>
</dbReference>
<dbReference type="GO" id="GO:0005886">
    <property type="term" value="C:plasma membrane"/>
    <property type="evidence" value="ECO:0007669"/>
    <property type="project" value="TreeGrafter"/>
</dbReference>
<sequence length="265" mass="28974">MSITFPVLNKETRQAINTLGRWLAQDDVSPAPCVAADVIILAGNAVIPTIDAACRLADASELPLVISGGIGHSTPFLYAAIAQHEAYNILSTTGRAEAAILADIAHHFWNVPKTRIFTETRSTNCGENAGFTRALLAEKGLKPQRAIVAQDPVMQRRTLATFARAWRGQPEAVQWLGYPGRIPVVREDKNALHFVGGDEGMWTMERYVTLLLGEIPRLRDDENGYGPAGKDFIEHVAIPAEVERAWTRLSAASQSISALRQRVVL</sequence>
<gene>
    <name evidence="2" type="ORF">JJB97_09585</name>
</gene>
<dbReference type="AlphaFoldDB" id="A0A8K0V5N8"/>